<dbReference type="AlphaFoldDB" id="A0A067MI50"/>
<keyword evidence="1" id="KW-0175">Coiled coil</keyword>
<dbReference type="EMBL" id="KL198032">
    <property type="protein sequence ID" value="KDQ15443.1"/>
    <property type="molecule type" value="Genomic_DNA"/>
</dbReference>
<feature type="region of interest" description="Disordered" evidence="2">
    <location>
        <begin position="1"/>
        <end position="26"/>
    </location>
</feature>
<feature type="compositionally biased region" description="Polar residues" evidence="2">
    <location>
        <begin position="961"/>
        <end position="973"/>
    </location>
</feature>
<dbReference type="PANTHER" id="PTHR23159">
    <property type="entry name" value="CENTROSOMAL PROTEIN 2"/>
    <property type="match status" value="1"/>
</dbReference>
<feature type="coiled-coil region" evidence="1">
    <location>
        <begin position="198"/>
        <end position="274"/>
    </location>
</feature>
<sequence length="1084" mass="117734">MSFPNALPHPGHVFSPPPPLHLDADSDAKSISSLIPETPMTASLPLTSNTMDELTRALANFSRPTDSEPVLVCCCGREDCESTRAWEAAREKMDKGLVLSAEVGQALLLRHEAYVHHQESLTKKADENARLYSFAKNKIETLHEANEQLISKMADLVKELSHTEKRLAQTQINLDVADASNRTLLNSVQESRTAIARLSAQNARAAGWETRLTQVEQEREDALQECQAAVGQAKALEMKAVAAESRCEDLLYYVAQLETELFRLKTELDSSRDRQSEEILKDARARLQAFQNTFGQTLAPDDSEAMHVLESLVADNEALKRDNKELQSILAETREDVQSLREEVDEQRAIEPLNEEFAKVGSPPKAKLVPPPRRRSSNASSLVKRRLSNDGSSSELSTAVSRSSTFSQPPSPSSFLARIFPLASFVSSAGRPFSPTESLADVSNVKCTSFGQLRPRYYASSHVSFEVDVGAVSDSQVAGPSNYHAEAKRRRSYRQSQSRGVQTDSPTAPFSLGSYLPASHARLQRNSPDSSDTTSLDEQAQVSPLPRLIKSVSALLVRMSQADIQTLNSRLKRQGLAGAADLGHISRTTISGILLDASNLRTQFRGALEMEKHEMARKDLRGLFNLFNDMFAELASLRTTANEVTLDPSRAAKLRAEAIQSKRSDSADQGISALMRSSTSTIGRFAAPIITKLFPGNVVEDSDGERRHGGSGPSAGTEGARRIPTARPRFAAKKLAPATSASATTVNVEFAITGNRSVSTAVENMHASSSVSSSSATTGEVTVRPGKDKAKAKGKAKEGAAPRESLLGIFAGAPGQDPDGWVMLPNKAKLERRESKKAVVSFADHAGTLKTKKETRVGHVRRMTRTVDAVVDQLDAPEFESSLLERTLLHRGLSDSSIHTTFATSSPVKRLLTPATMALAVPTVLEHAEMVPGTASSSHVDRETVMKTLSEKIQGLKQDHATSSSGPSNTERPAQTPVVAITSEPATQKTTSTSPPTLPIPTGHARPPVNGLPSPSLSHRRFPRFRADSPALSMTGAPRSSWTVGAGPYPLYEGDDMSSSMRDESALSRRMHRRGRSRDLQWDM</sequence>
<feature type="compositionally biased region" description="Basic and acidic residues" evidence="2">
    <location>
        <begin position="785"/>
        <end position="801"/>
    </location>
</feature>
<feature type="coiled-coil region" evidence="1">
    <location>
        <begin position="132"/>
        <end position="173"/>
    </location>
</feature>
<accession>A0A067MI50</accession>
<feature type="region of interest" description="Disordered" evidence="2">
    <location>
        <begin position="475"/>
        <end position="510"/>
    </location>
</feature>
<protein>
    <submittedName>
        <fullName evidence="3">Uncharacterized protein</fullName>
    </submittedName>
</protein>
<feature type="region of interest" description="Disordered" evidence="2">
    <location>
        <begin position="1052"/>
        <end position="1084"/>
    </location>
</feature>
<organism evidence="3 4">
    <name type="scientific">Botryobasidium botryosum (strain FD-172 SS1)</name>
    <dbReference type="NCBI Taxonomy" id="930990"/>
    <lineage>
        <taxon>Eukaryota</taxon>
        <taxon>Fungi</taxon>
        <taxon>Dikarya</taxon>
        <taxon>Basidiomycota</taxon>
        <taxon>Agaricomycotina</taxon>
        <taxon>Agaricomycetes</taxon>
        <taxon>Cantharellales</taxon>
        <taxon>Botryobasidiaceae</taxon>
        <taxon>Botryobasidium</taxon>
    </lineage>
</organism>
<evidence type="ECO:0000313" key="3">
    <source>
        <dbReference type="EMBL" id="KDQ15443.1"/>
    </source>
</evidence>
<name>A0A067MI50_BOTB1</name>
<feature type="compositionally biased region" description="Polar residues" evidence="2">
    <location>
        <begin position="524"/>
        <end position="541"/>
    </location>
</feature>
<dbReference type="OrthoDB" id="4088568at2759"/>
<gene>
    <name evidence="3" type="ORF">BOTBODRAFT_173928</name>
</gene>
<evidence type="ECO:0000313" key="4">
    <source>
        <dbReference type="Proteomes" id="UP000027195"/>
    </source>
</evidence>
<feature type="region of interest" description="Disordered" evidence="2">
    <location>
        <begin position="522"/>
        <end position="541"/>
    </location>
</feature>
<feature type="compositionally biased region" description="Low complexity" evidence="2">
    <location>
        <begin position="985"/>
        <end position="995"/>
    </location>
</feature>
<keyword evidence="4" id="KW-1185">Reference proteome</keyword>
<feature type="region of interest" description="Disordered" evidence="2">
    <location>
        <begin position="698"/>
        <end position="723"/>
    </location>
</feature>
<reference evidence="4" key="1">
    <citation type="journal article" date="2014" name="Proc. Natl. Acad. Sci. U.S.A.">
        <title>Extensive sampling of basidiomycete genomes demonstrates inadequacy of the white-rot/brown-rot paradigm for wood decay fungi.</title>
        <authorList>
            <person name="Riley R."/>
            <person name="Salamov A.A."/>
            <person name="Brown D.W."/>
            <person name="Nagy L.G."/>
            <person name="Floudas D."/>
            <person name="Held B.W."/>
            <person name="Levasseur A."/>
            <person name="Lombard V."/>
            <person name="Morin E."/>
            <person name="Otillar R."/>
            <person name="Lindquist E.A."/>
            <person name="Sun H."/>
            <person name="LaButti K.M."/>
            <person name="Schmutz J."/>
            <person name="Jabbour D."/>
            <person name="Luo H."/>
            <person name="Baker S.E."/>
            <person name="Pisabarro A.G."/>
            <person name="Walton J.D."/>
            <person name="Blanchette R.A."/>
            <person name="Henrissat B."/>
            <person name="Martin F."/>
            <person name="Cullen D."/>
            <person name="Hibbett D.S."/>
            <person name="Grigoriev I.V."/>
        </authorList>
    </citation>
    <scope>NUCLEOTIDE SEQUENCE [LARGE SCALE GENOMIC DNA]</scope>
    <source>
        <strain evidence="4">FD-172 SS1</strain>
    </source>
</reference>
<evidence type="ECO:0000256" key="2">
    <source>
        <dbReference type="SAM" id="MobiDB-lite"/>
    </source>
</evidence>
<evidence type="ECO:0000256" key="1">
    <source>
        <dbReference type="SAM" id="Coils"/>
    </source>
</evidence>
<dbReference type="InParanoid" id="A0A067MI50"/>
<feature type="region of interest" description="Disordered" evidence="2">
    <location>
        <begin position="764"/>
        <end position="801"/>
    </location>
</feature>
<dbReference type="Proteomes" id="UP000027195">
    <property type="component" value="Unassembled WGS sequence"/>
</dbReference>
<dbReference type="PANTHER" id="PTHR23159:SF66">
    <property type="entry name" value="OS04G0158400 PROTEIN"/>
    <property type="match status" value="1"/>
</dbReference>
<proteinExistence type="predicted"/>
<feature type="compositionally biased region" description="Polar residues" evidence="2">
    <location>
        <begin position="389"/>
        <end position="400"/>
    </location>
</feature>
<feature type="region of interest" description="Disordered" evidence="2">
    <location>
        <begin position="354"/>
        <end position="410"/>
    </location>
</feature>
<feature type="coiled-coil region" evidence="1">
    <location>
        <begin position="309"/>
        <end position="350"/>
    </location>
</feature>
<dbReference type="HOGENOM" id="CLU_008847_0_0_1"/>
<dbReference type="STRING" id="930990.A0A067MI50"/>
<feature type="region of interest" description="Disordered" evidence="2">
    <location>
        <begin position="954"/>
        <end position="1019"/>
    </location>
</feature>